<sequence>MEKSNFESLTEDHQMNILSRLPLKSLVKFLLVSKKWASMIRSTKFNVDYLSRSMTRPRVMFMVQRDTSQPPEPTMLWFDTIYKEQTLTTEPLYTEVLFYSVYQEEEPLLSSGQQQLRISLHSKYGVSQPIRGLICLRLKTKLAICNPGTRMFHTLPEIQAPEDSYITSFLGYAEATNVFKVLCLTQLKSHEPLGGALEYLVLTVEPGQEESWRSITCPHKHACVSLQLEGICKGGVLYYGAYRLQPDESQSNSDKLVLMSFNVRSEEFAVIRYPDYDSDYTNWRFVFYKEKIALVNDSDFDKEDVNDEPNLDNETVNDEPNGTKVFHIIVLDESTQQWERTPIKILHWEEAVGAKEFYFQGTIGENELVFAQYSTKRGGPDYCVLYYNTREFQKV</sequence>
<dbReference type="SMART" id="SM00256">
    <property type="entry name" value="FBOX"/>
    <property type="match status" value="1"/>
</dbReference>
<dbReference type="InterPro" id="IPR017451">
    <property type="entry name" value="F-box-assoc_interact_dom"/>
</dbReference>
<reference evidence="2" key="1">
    <citation type="journal article" date="2014" name="Nat. Commun.">
        <title>The emerging biofuel crop Camelina sativa retains a highly undifferentiated hexaploid genome structure.</title>
        <authorList>
            <person name="Kagale S."/>
            <person name="Koh C."/>
            <person name="Nixon J."/>
            <person name="Bollina V."/>
            <person name="Clarke W.E."/>
            <person name="Tuteja R."/>
            <person name="Spillane C."/>
            <person name="Robinson S.J."/>
            <person name="Links M.G."/>
            <person name="Clarke C."/>
            <person name="Higgins E.E."/>
            <person name="Huebert T."/>
            <person name="Sharpe A.G."/>
            <person name="Parkin I.A."/>
        </authorList>
    </citation>
    <scope>NUCLEOTIDE SEQUENCE [LARGE SCALE GENOMIC DNA]</scope>
    <source>
        <strain evidence="2">cv. DH55</strain>
    </source>
</reference>
<keyword evidence="2" id="KW-1185">Reference proteome</keyword>
<gene>
    <name evidence="3" type="primary">LOC104750987</name>
</gene>
<evidence type="ECO:0000313" key="2">
    <source>
        <dbReference type="Proteomes" id="UP000694864"/>
    </source>
</evidence>
<dbReference type="InterPro" id="IPR001810">
    <property type="entry name" value="F-box_dom"/>
</dbReference>
<dbReference type="GeneID" id="104750987"/>
<dbReference type="NCBIfam" id="TIGR01640">
    <property type="entry name" value="F_box_assoc_1"/>
    <property type="match status" value="1"/>
</dbReference>
<dbReference type="Proteomes" id="UP000694864">
    <property type="component" value="Chromosome 16"/>
</dbReference>
<dbReference type="InterPro" id="IPR036047">
    <property type="entry name" value="F-box-like_dom_sf"/>
</dbReference>
<evidence type="ECO:0000259" key="1">
    <source>
        <dbReference type="SMART" id="SM00256"/>
    </source>
</evidence>
<proteinExistence type="predicted"/>
<protein>
    <submittedName>
        <fullName evidence="3">F-box protein At1g70970</fullName>
    </submittedName>
</protein>
<dbReference type="Pfam" id="PF00646">
    <property type="entry name" value="F-box"/>
    <property type="match status" value="1"/>
</dbReference>
<reference evidence="3" key="2">
    <citation type="submission" date="2025-08" db="UniProtKB">
        <authorList>
            <consortium name="RefSeq"/>
        </authorList>
    </citation>
    <scope>IDENTIFICATION</scope>
    <source>
        <tissue evidence="3">Leaf</tissue>
    </source>
</reference>
<dbReference type="RefSeq" id="XP_010471149.1">
    <property type="nucleotide sequence ID" value="XM_010472847.2"/>
</dbReference>
<organism evidence="2 3">
    <name type="scientific">Camelina sativa</name>
    <name type="common">False flax</name>
    <name type="synonym">Myagrum sativum</name>
    <dbReference type="NCBI Taxonomy" id="90675"/>
    <lineage>
        <taxon>Eukaryota</taxon>
        <taxon>Viridiplantae</taxon>
        <taxon>Streptophyta</taxon>
        <taxon>Embryophyta</taxon>
        <taxon>Tracheophyta</taxon>
        <taxon>Spermatophyta</taxon>
        <taxon>Magnoliopsida</taxon>
        <taxon>eudicotyledons</taxon>
        <taxon>Gunneridae</taxon>
        <taxon>Pentapetalae</taxon>
        <taxon>rosids</taxon>
        <taxon>malvids</taxon>
        <taxon>Brassicales</taxon>
        <taxon>Brassicaceae</taxon>
        <taxon>Camelineae</taxon>
        <taxon>Camelina</taxon>
    </lineage>
</organism>
<accession>A0ABM0WHG9</accession>
<dbReference type="SUPFAM" id="SSF81383">
    <property type="entry name" value="F-box domain"/>
    <property type="match status" value="1"/>
</dbReference>
<feature type="domain" description="F-box" evidence="1">
    <location>
        <begin position="9"/>
        <end position="49"/>
    </location>
</feature>
<name>A0ABM0WHG9_CAMSA</name>
<dbReference type="PANTHER" id="PTHR31111:SF138">
    <property type="entry name" value="F-BOX ASSOCIATED DOMAIN-CONTAINING PROTEIN"/>
    <property type="match status" value="1"/>
</dbReference>
<dbReference type="Pfam" id="PF08268">
    <property type="entry name" value="FBA_3"/>
    <property type="match status" value="1"/>
</dbReference>
<dbReference type="PANTHER" id="PTHR31111">
    <property type="entry name" value="BNAA05G37150D PROTEIN-RELATED"/>
    <property type="match status" value="1"/>
</dbReference>
<evidence type="ECO:0000313" key="3">
    <source>
        <dbReference type="RefSeq" id="XP_010471149.1"/>
    </source>
</evidence>
<dbReference type="InterPro" id="IPR013187">
    <property type="entry name" value="F-box-assoc_dom_typ3"/>
</dbReference>